<evidence type="ECO:0000313" key="3">
    <source>
        <dbReference type="Proteomes" id="UP001231941"/>
    </source>
</evidence>
<comment type="caution">
    <text evidence="2">The sequence shown here is derived from an EMBL/GenBank/DDBJ whole genome shotgun (WGS) entry which is preliminary data.</text>
</comment>
<proteinExistence type="predicted"/>
<keyword evidence="3" id="KW-1185">Reference proteome</keyword>
<feature type="signal peptide" evidence="1">
    <location>
        <begin position="1"/>
        <end position="31"/>
    </location>
</feature>
<sequence length="245" mass="28027">MKNTKKVIATVSLSALLLGGGLTALSYDTFAANDRTNSKSVEISQNSILKARTLSDFSEIQYKDLTFGEFYGGFSIDYNENSSITLTSSTGKSIVVDHEIFNKYSNEDLFEPLFELDNVAVSNEEIQELKRKEASIIRTDPWVMMYNEIESKNIDTEGKTFGQLYDKSDLKKLESPDESKYLYYAEYYGLESENKTPDEIKDEVLAINATLKLKEESRDLPYDPNWLIEEEKWWIEIYGSSPVNQ</sequence>
<evidence type="ECO:0000313" key="2">
    <source>
        <dbReference type="EMBL" id="MDP5274260.1"/>
    </source>
</evidence>
<organism evidence="2 3">
    <name type="scientific">Chengkuizengella axinellae</name>
    <dbReference type="NCBI Taxonomy" id="3064388"/>
    <lineage>
        <taxon>Bacteria</taxon>
        <taxon>Bacillati</taxon>
        <taxon>Bacillota</taxon>
        <taxon>Bacilli</taxon>
        <taxon>Bacillales</taxon>
        <taxon>Paenibacillaceae</taxon>
        <taxon>Chengkuizengella</taxon>
    </lineage>
</organism>
<dbReference type="RefSeq" id="WP_305991545.1">
    <property type="nucleotide sequence ID" value="NZ_JAVAMP010000002.1"/>
</dbReference>
<reference evidence="2 3" key="1">
    <citation type="submission" date="2023-08" db="EMBL/GenBank/DDBJ databases">
        <authorList>
            <person name="Park J.-S."/>
        </authorList>
    </citation>
    <scope>NUCLEOTIDE SEQUENCE [LARGE SCALE GENOMIC DNA]</scope>
    <source>
        <strain evidence="2 3">2205SS18-9</strain>
    </source>
</reference>
<accession>A0ABT9IZQ8</accession>
<dbReference type="Proteomes" id="UP001231941">
    <property type="component" value="Unassembled WGS sequence"/>
</dbReference>
<protein>
    <submittedName>
        <fullName evidence="2">Uncharacterized protein</fullName>
    </submittedName>
</protein>
<evidence type="ECO:0000256" key="1">
    <source>
        <dbReference type="SAM" id="SignalP"/>
    </source>
</evidence>
<dbReference type="EMBL" id="JAVAMP010000002">
    <property type="protein sequence ID" value="MDP5274260.1"/>
    <property type="molecule type" value="Genomic_DNA"/>
</dbReference>
<name>A0ABT9IZQ8_9BACL</name>
<gene>
    <name evidence="2" type="ORF">Q5Y73_09080</name>
</gene>
<feature type="chain" id="PRO_5045251879" evidence="1">
    <location>
        <begin position="32"/>
        <end position="245"/>
    </location>
</feature>
<keyword evidence="1" id="KW-0732">Signal</keyword>